<proteinExistence type="predicted"/>
<accession>A0A1V6RE58</accession>
<evidence type="ECO:0000313" key="1">
    <source>
        <dbReference type="EMBL" id="OQE00061.1"/>
    </source>
</evidence>
<keyword evidence="2" id="KW-1185">Reference proteome</keyword>
<evidence type="ECO:0008006" key="3">
    <source>
        <dbReference type="Google" id="ProtNLM"/>
    </source>
</evidence>
<name>A0A1V6RE58_9EURO</name>
<dbReference type="AlphaFoldDB" id="A0A1V6RE58"/>
<dbReference type="Pfam" id="PF19086">
    <property type="entry name" value="Terpene_syn_C_2"/>
    <property type="match status" value="1"/>
</dbReference>
<dbReference type="InterPro" id="IPR008949">
    <property type="entry name" value="Isoprenoid_synthase_dom_sf"/>
</dbReference>
<dbReference type="Proteomes" id="UP000191518">
    <property type="component" value="Unassembled WGS sequence"/>
</dbReference>
<sequence>MTNASVVRERLYSAKNDEHKFPVNYVYDYLGRCTGFLSLPNLNLNEHLQSKRFLRMGKFSSQKNVERSDHGIDLLPLAAQLPWATGIRSCRQSKYWELCLDTTRTLLEHFAADPSAAKVFRSGVSLAEMSRQELGKKMEDGWVKFAPYFFSDSDPKRMRILAVLMVFIFIFDEFWEMHDASSFNIVYEQFIVRMKSGFTPPVEDRTPLLLLIDQIMAEIKELDNASGHLAGRLMLDEMVAFFSRPPPSKAYENMEDFLLYRHKDAAIDFVLACTAFSLDFPIDIRSPKLARYYRLVKDHVSIANDLGSWAKEKRAYDRGQVLYLINTVDAIKNFLRLETENAAIAMAYALQLQVETQIDDEIEYLIAEDSLTDNEWRFIDATLLVLSGNVMASIVMSRYGGEENRLMKDAS</sequence>
<comment type="caution">
    <text evidence="1">The sequence shown here is derived from an EMBL/GenBank/DDBJ whole genome shotgun (WGS) entry which is preliminary data.</text>
</comment>
<evidence type="ECO:0000313" key="2">
    <source>
        <dbReference type="Proteomes" id="UP000191518"/>
    </source>
</evidence>
<dbReference type="SUPFAM" id="SSF48576">
    <property type="entry name" value="Terpenoid synthases"/>
    <property type="match status" value="1"/>
</dbReference>
<dbReference type="Gene3D" id="1.10.600.10">
    <property type="entry name" value="Farnesyl Diphosphate Synthase"/>
    <property type="match status" value="1"/>
</dbReference>
<protein>
    <recommendedName>
        <fullName evidence="3">Terpene synthase</fullName>
    </recommendedName>
</protein>
<dbReference type="EMBL" id="MDYP01000059">
    <property type="protein sequence ID" value="OQE00061.1"/>
    <property type="molecule type" value="Genomic_DNA"/>
</dbReference>
<organism evidence="1 2">
    <name type="scientific">Penicillium vulpinum</name>
    <dbReference type="NCBI Taxonomy" id="29845"/>
    <lineage>
        <taxon>Eukaryota</taxon>
        <taxon>Fungi</taxon>
        <taxon>Dikarya</taxon>
        <taxon>Ascomycota</taxon>
        <taxon>Pezizomycotina</taxon>
        <taxon>Eurotiomycetes</taxon>
        <taxon>Eurotiomycetidae</taxon>
        <taxon>Eurotiales</taxon>
        <taxon>Aspergillaceae</taxon>
        <taxon>Penicillium</taxon>
    </lineage>
</organism>
<gene>
    <name evidence="1" type="ORF">PENVUL_c059G00865</name>
</gene>
<reference evidence="2" key="1">
    <citation type="journal article" date="2017" name="Nat. Microbiol.">
        <title>Global analysis of biosynthetic gene clusters reveals vast potential of secondary metabolite production in Penicillium species.</title>
        <authorList>
            <person name="Nielsen J.C."/>
            <person name="Grijseels S."/>
            <person name="Prigent S."/>
            <person name="Ji B."/>
            <person name="Dainat J."/>
            <person name="Nielsen K.F."/>
            <person name="Frisvad J.C."/>
            <person name="Workman M."/>
            <person name="Nielsen J."/>
        </authorList>
    </citation>
    <scope>NUCLEOTIDE SEQUENCE [LARGE SCALE GENOMIC DNA]</scope>
    <source>
        <strain evidence="2">IBT 29486</strain>
    </source>
</reference>